<name>A0AAD6BNR8_9TELE</name>
<dbReference type="AlphaFoldDB" id="A0AAD6BNR8"/>
<evidence type="ECO:0000256" key="1">
    <source>
        <dbReference type="SAM" id="MobiDB-lite"/>
    </source>
</evidence>
<feature type="region of interest" description="Disordered" evidence="1">
    <location>
        <begin position="100"/>
        <end position="139"/>
    </location>
</feature>
<organism evidence="2 3">
    <name type="scientific">Pogonophryne albipinna</name>
    <dbReference type="NCBI Taxonomy" id="1090488"/>
    <lineage>
        <taxon>Eukaryota</taxon>
        <taxon>Metazoa</taxon>
        <taxon>Chordata</taxon>
        <taxon>Craniata</taxon>
        <taxon>Vertebrata</taxon>
        <taxon>Euteleostomi</taxon>
        <taxon>Actinopterygii</taxon>
        <taxon>Neopterygii</taxon>
        <taxon>Teleostei</taxon>
        <taxon>Neoteleostei</taxon>
        <taxon>Acanthomorphata</taxon>
        <taxon>Eupercaria</taxon>
        <taxon>Perciformes</taxon>
        <taxon>Notothenioidei</taxon>
        <taxon>Pogonophryne</taxon>
    </lineage>
</organism>
<comment type="caution">
    <text evidence="2">The sequence shown here is derived from an EMBL/GenBank/DDBJ whole genome shotgun (WGS) entry which is preliminary data.</text>
</comment>
<reference evidence="2" key="1">
    <citation type="submission" date="2022-11" db="EMBL/GenBank/DDBJ databases">
        <title>Chromosome-level genome of Pogonophryne albipinna.</title>
        <authorList>
            <person name="Jo E."/>
        </authorList>
    </citation>
    <scope>NUCLEOTIDE SEQUENCE</scope>
    <source>
        <strain evidence="2">SGF0006</strain>
        <tissue evidence="2">Muscle</tissue>
    </source>
</reference>
<protein>
    <submittedName>
        <fullName evidence="2">Uncharacterized protein</fullName>
    </submittedName>
</protein>
<dbReference type="EMBL" id="JAPTMU010000002">
    <property type="protein sequence ID" value="KAJ4947630.1"/>
    <property type="molecule type" value="Genomic_DNA"/>
</dbReference>
<evidence type="ECO:0000313" key="3">
    <source>
        <dbReference type="Proteomes" id="UP001219934"/>
    </source>
</evidence>
<feature type="compositionally biased region" description="Basic and acidic residues" evidence="1">
    <location>
        <begin position="126"/>
        <end position="139"/>
    </location>
</feature>
<feature type="region of interest" description="Disordered" evidence="1">
    <location>
        <begin position="1"/>
        <end position="23"/>
    </location>
</feature>
<proteinExistence type="predicted"/>
<gene>
    <name evidence="2" type="ORF">JOQ06_009664</name>
</gene>
<keyword evidence="3" id="KW-1185">Reference proteome</keyword>
<sequence length="151" mass="16720">MLGGVGQQEQDKRPRGGPQDKGGSLLLALTPLISIVLRSGTDPAREEQSRIYTHKSDRCMIRCAVTFNRFQEEQAGAGRGWLSRPQARWSGVATGLLGREEEGMAAGREGSLRVRDEQDIAGDWESGARRGQEEQGPARKDLSLWGREWLM</sequence>
<dbReference type="Proteomes" id="UP001219934">
    <property type="component" value="Unassembled WGS sequence"/>
</dbReference>
<evidence type="ECO:0000313" key="2">
    <source>
        <dbReference type="EMBL" id="KAJ4947630.1"/>
    </source>
</evidence>
<accession>A0AAD6BNR8</accession>